<dbReference type="GO" id="GO:0071281">
    <property type="term" value="P:cellular response to iron ion"/>
    <property type="evidence" value="ECO:0007669"/>
    <property type="project" value="TreeGrafter"/>
</dbReference>
<feature type="region of interest" description="Disordered" evidence="2">
    <location>
        <begin position="25"/>
        <end position="45"/>
    </location>
</feature>
<dbReference type="PROSITE" id="PS51257">
    <property type="entry name" value="PROKAR_LIPOPROTEIN"/>
    <property type="match status" value="1"/>
</dbReference>
<evidence type="ECO:0000256" key="2">
    <source>
        <dbReference type="SAM" id="MobiDB-lite"/>
    </source>
</evidence>
<dbReference type="EMBL" id="CP002400">
    <property type="protein sequence ID" value="ADU26558.1"/>
    <property type="molecule type" value="Genomic_DNA"/>
</dbReference>
<dbReference type="HOGENOM" id="CLU_038034_13_1_9"/>
<dbReference type="SUPFAM" id="SSF53807">
    <property type="entry name" value="Helical backbone' metal receptor"/>
    <property type="match status" value="1"/>
</dbReference>
<dbReference type="PROSITE" id="PS50983">
    <property type="entry name" value="FE_B12_PBP"/>
    <property type="match status" value="1"/>
</dbReference>
<dbReference type="PANTHER" id="PTHR30535">
    <property type="entry name" value="VITAMIN B12-BINDING PROTEIN"/>
    <property type="match status" value="1"/>
</dbReference>
<dbReference type="Gene3D" id="3.40.50.1980">
    <property type="entry name" value="Nitrogenase molybdenum iron protein domain"/>
    <property type="match status" value="2"/>
</dbReference>
<dbReference type="PANTHER" id="PTHR30535:SF34">
    <property type="entry name" value="MOLYBDATE-BINDING PROTEIN MOLA"/>
    <property type="match status" value="1"/>
</dbReference>
<evidence type="ECO:0000256" key="1">
    <source>
        <dbReference type="ARBA" id="ARBA00008814"/>
    </source>
</evidence>
<dbReference type="Pfam" id="PF01497">
    <property type="entry name" value="Peripla_BP_2"/>
    <property type="match status" value="1"/>
</dbReference>
<gene>
    <name evidence="5" type="ordered locus">Ethha_1005</name>
</gene>
<dbReference type="AlphaFoldDB" id="E6U458"/>
<evidence type="ECO:0000313" key="5">
    <source>
        <dbReference type="EMBL" id="ADU26558.1"/>
    </source>
</evidence>
<dbReference type="eggNOG" id="COG0614">
    <property type="taxonomic scope" value="Bacteria"/>
</dbReference>
<evidence type="ECO:0000259" key="4">
    <source>
        <dbReference type="PROSITE" id="PS50983"/>
    </source>
</evidence>
<proteinExistence type="inferred from homology"/>
<dbReference type="KEGG" id="eha:Ethha_1005"/>
<dbReference type="InterPro" id="IPR002491">
    <property type="entry name" value="ABC_transptr_periplasmic_BD"/>
</dbReference>
<feature type="compositionally biased region" description="Low complexity" evidence="2">
    <location>
        <begin position="25"/>
        <end position="43"/>
    </location>
</feature>
<feature type="chain" id="PRO_5038541470" evidence="3">
    <location>
        <begin position="21"/>
        <end position="369"/>
    </location>
</feature>
<protein>
    <submittedName>
        <fullName evidence="5">Periplasmic binding protein</fullName>
    </submittedName>
</protein>
<evidence type="ECO:0000313" key="6">
    <source>
        <dbReference type="Proteomes" id="UP000001551"/>
    </source>
</evidence>
<keyword evidence="6" id="KW-1185">Reference proteome</keyword>
<reference evidence="5 6" key="1">
    <citation type="submission" date="2010-12" db="EMBL/GenBank/DDBJ databases">
        <title>Complete sequence of Ethanoligenens harbinense YUAN-3.</title>
        <authorList>
            <person name="Lucas S."/>
            <person name="Copeland A."/>
            <person name="Lapidus A."/>
            <person name="Cheng J.-F."/>
            <person name="Bruce D."/>
            <person name="Goodwin L."/>
            <person name="Pitluck S."/>
            <person name="Chertkov O."/>
            <person name="Misra M."/>
            <person name="Detter J.C."/>
            <person name="Han C."/>
            <person name="Tapia R."/>
            <person name="Land M."/>
            <person name="Hauser L."/>
            <person name="Jeffries C."/>
            <person name="Kyrpides N."/>
            <person name="Ivanova N."/>
            <person name="Mikhailova N."/>
            <person name="Wang A."/>
            <person name="Mouttaki H."/>
            <person name="He Z."/>
            <person name="Zhou J."/>
            <person name="Hemme C.L."/>
            <person name="Woyke T."/>
        </authorList>
    </citation>
    <scope>NUCLEOTIDE SEQUENCE [LARGE SCALE GENOMIC DNA]</scope>
    <source>
        <strain evidence="6">DSM 18485 / JCM 12961 / CGMCC 1.5033 / YUAN-3</strain>
    </source>
</reference>
<dbReference type="RefSeq" id="WP_013484919.1">
    <property type="nucleotide sequence ID" value="NC_014828.1"/>
</dbReference>
<feature type="domain" description="Fe/B12 periplasmic-binding" evidence="4">
    <location>
        <begin position="54"/>
        <end position="332"/>
    </location>
</feature>
<dbReference type="Proteomes" id="UP000001551">
    <property type="component" value="Chromosome"/>
</dbReference>
<sequence length="369" mass="39786">MQFKKALAVVVALAIATVMAGCSKNSTSATSSSSASSSVSVTSGTRTFTDSAGRVVEIPANITRVAPSGSLAQLFLYSLCPDKLVGLSGKFADSAKPYIDSKYYNLPVFGQFYGKNVNLNIEALAAAKPQIIIDIGEKKATEKEDMDGVQKQTGIPVIFVEATLDSMAKAYVTLGNILGEQAQAKKLSDYISSTLSDAKTKSATISASKKVKVYYGLGSNGLQTNPKGSIHADEIKKIGAVNVADVTDSTGAGGVNVSMEQVVQWAPDVMIFDPQSVYSTVATDPLWNGFAAVKNKKVYEVPIGPYNWMGRPPSVNQILGIKWLGNLIYPNVYKYNMVQEAEKYYQLFYNYKLTDDQAKKLMANSTYKQ</sequence>
<feature type="signal peptide" evidence="3">
    <location>
        <begin position="1"/>
        <end position="20"/>
    </location>
</feature>
<evidence type="ECO:0000256" key="3">
    <source>
        <dbReference type="SAM" id="SignalP"/>
    </source>
</evidence>
<name>E6U458_ETHHY</name>
<dbReference type="InterPro" id="IPR050902">
    <property type="entry name" value="ABC_Transporter_SBP"/>
</dbReference>
<dbReference type="Gene3D" id="1.20.58.2180">
    <property type="match status" value="1"/>
</dbReference>
<keyword evidence="3" id="KW-0732">Signal</keyword>
<comment type="similarity">
    <text evidence="1">Belongs to the bacterial solute-binding protein 8 family.</text>
</comment>
<accession>E6U458</accession>
<organism evidence="5 6">
    <name type="scientific">Ethanoligenens harbinense (strain DSM 18485 / JCM 12961 / CGMCC 1.5033 / YUAN-3)</name>
    <dbReference type="NCBI Taxonomy" id="663278"/>
    <lineage>
        <taxon>Bacteria</taxon>
        <taxon>Bacillati</taxon>
        <taxon>Bacillota</taxon>
        <taxon>Clostridia</taxon>
        <taxon>Eubacteriales</taxon>
        <taxon>Oscillospiraceae</taxon>
        <taxon>Ethanoligenens</taxon>
    </lineage>
</organism>
<dbReference type="STRING" id="663278.Ethha_1005"/>